<reference evidence="6 7" key="1">
    <citation type="journal article" date="2020" name="Genomics">
        <title>Complete, high-quality genomes from long-read metagenomic sequencing of two wolf lichen thalli reveals enigmatic genome architecture.</title>
        <authorList>
            <person name="McKenzie S.K."/>
            <person name="Walston R.F."/>
            <person name="Allen J.L."/>
        </authorList>
    </citation>
    <scope>NUCLEOTIDE SEQUENCE [LARGE SCALE GENOMIC DNA]</scope>
    <source>
        <strain evidence="6">WasteWater2</strain>
    </source>
</reference>
<gene>
    <name evidence="6" type="ORF">HO173_001584</name>
</gene>
<dbReference type="PRINTS" id="PR00195">
    <property type="entry name" value="DYNAMIN"/>
</dbReference>
<evidence type="ECO:0000256" key="2">
    <source>
        <dbReference type="ARBA" id="ARBA00023134"/>
    </source>
</evidence>
<proteinExistence type="predicted"/>
<dbReference type="EMBL" id="JACCJC010000004">
    <property type="protein sequence ID" value="KAF6239976.1"/>
    <property type="molecule type" value="Genomic_DNA"/>
</dbReference>
<evidence type="ECO:0000313" key="6">
    <source>
        <dbReference type="EMBL" id="KAF6239976.1"/>
    </source>
</evidence>
<feature type="region of interest" description="Disordered" evidence="3">
    <location>
        <begin position="713"/>
        <end position="745"/>
    </location>
</feature>
<dbReference type="InterPro" id="IPR030381">
    <property type="entry name" value="G_DYNAMIN_dom"/>
</dbReference>
<dbReference type="Pfam" id="PF01031">
    <property type="entry name" value="Dynamin_M"/>
    <property type="match status" value="1"/>
</dbReference>
<dbReference type="InterPro" id="IPR020850">
    <property type="entry name" value="GED_dom"/>
</dbReference>
<dbReference type="GO" id="GO:0005739">
    <property type="term" value="C:mitochondrion"/>
    <property type="evidence" value="ECO:0007669"/>
    <property type="project" value="TreeGrafter"/>
</dbReference>
<evidence type="ECO:0000256" key="1">
    <source>
        <dbReference type="ARBA" id="ARBA00022741"/>
    </source>
</evidence>
<dbReference type="InterPro" id="IPR000375">
    <property type="entry name" value="Dynamin_stalk"/>
</dbReference>
<evidence type="ECO:0000259" key="5">
    <source>
        <dbReference type="PROSITE" id="PS51718"/>
    </source>
</evidence>
<dbReference type="FunFam" id="3.40.50.300:FF:001425">
    <property type="entry name" value="Dynamin GTPase, putative"/>
    <property type="match status" value="1"/>
</dbReference>
<dbReference type="Gene3D" id="1.20.120.1240">
    <property type="entry name" value="Dynamin, middle domain"/>
    <property type="match status" value="1"/>
</dbReference>
<dbReference type="InterPro" id="IPR022812">
    <property type="entry name" value="Dynamin"/>
</dbReference>
<dbReference type="OrthoDB" id="415706at2759"/>
<dbReference type="SMART" id="SM00053">
    <property type="entry name" value="DYNc"/>
    <property type="match status" value="1"/>
</dbReference>
<dbReference type="InterPro" id="IPR045063">
    <property type="entry name" value="Dynamin_N"/>
</dbReference>
<organism evidence="6 7">
    <name type="scientific">Letharia columbiana</name>
    <dbReference type="NCBI Taxonomy" id="112416"/>
    <lineage>
        <taxon>Eukaryota</taxon>
        <taxon>Fungi</taxon>
        <taxon>Dikarya</taxon>
        <taxon>Ascomycota</taxon>
        <taxon>Pezizomycotina</taxon>
        <taxon>Lecanoromycetes</taxon>
        <taxon>OSLEUM clade</taxon>
        <taxon>Lecanoromycetidae</taxon>
        <taxon>Lecanorales</taxon>
        <taxon>Lecanorineae</taxon>
        <taxon>Parmeliaceae</taxon>
        <taxon>Letharia</taxon>
    </lineage>
</organism>
<dbReference type="GO" id="GO:0016559">
    <property type="term" value="P:peroxisome fission"/>
    <property type="evidence" value="ECO:0007669"/>
    <property type="project" value="TreeGrafter"/>
</dbReference>
<dbReference type="GO" id="GO:0000266">
    <property type="term" value="P:mitochondrial fission"/>
    <property type="evidence" value="ECO:0007669"/>
    <property type="project" value="TreeGrafter"/>
</dbReference>
<dbReference type="Pfam" id="PF00350">
    <property type="entry name" value="Dynamin_N"/>
    <property type="match status" value="1"/>
</dbReference>
<sequence length="802" mass="90339">MAVPDIDMSALKVLRSSEQQNLLDEIDSLRLQGISEFVFLPQIVVCGDQSSGKSSVLEAISGVPFPRSDTLCTRFATEVILRQAPTTEAVVSIVPSQDASEADRERLLAFKETLQQLEDFPHHIERAKSAMGITATGNAFSKNILRVEISGQEKPKLTVVDLLGLIHSESRNQSPADVELISNLVHSYMKNPRSVILAVVSAKNDYANQIVLKRAKEVDREGLRTLGLITKPDTLPPGSNSEADFINLASNDNIQFRLGWHIVKNRDYHSRHSSAEERDRSEVQFFSEGVWKELPRDMVGIGSLNVRLSKILLDQIKRYLPSLMKDIQSSIEDCKTKLVKLGDGRSTAEEQRQFLLKLSQSFQALCRAAIDGNYDDKFFGDPSSDEEYCKRLRAVVQNLNLSFSDLMRKRGHHRTIDREVTEEIAAPMQCPASTSHAGLQPIPMSRADAIEWVRKLLVRSRGRELPGSFNPLLVSELFRDQSRHWERIAREHVQNIWIASKAFLERLFNILTDEETFGTLFTHWIDPILTARFKKANEMLDRLLIDRERHAITYNHYYTEVLQSLRKERQVNELVGRIQHFMGSSSTSKPASTPAYIGSSDVSRLARSLATQSESDMDVFACSELLDSLRAFYKVALKTFVDNVSIHVVEGLLTSDIWSVFSPTDVGQMSSSLVSKIAAESTESQALRQQLNRKLQTLERGLEICQRHRSIAGHRTSLGPSGSHVPDGGDNDSVMSGDLSSNQSFRSEYNHSQEFQYDEHSPVMERPVMDMQYEVSSQVTPRSVEAIDIPSVVRSPRVSRRI</sequence>
<keyword evidence="2" id="KW-0342">GTP-binding</keyword>
<keyword evidence="7" id="KW-1185">Reference proteome</keyword>
<dbReference type="InterPro" id="IPR027417">
    <property type="entry name" value="P-loop_NTPase"/>
</dbReference>
<dbReference type="Gene3D" id="3.40.50.300">
    <property type="entry name" value="P-loop containing nucleotide triphosphate hydrolases"/>
    <property type="match status" value="1"/>
</dbReference>
<dbReference type="GO" id="GO:0048312">
    <property type="term" value="P:intracellular distribution of mitochondria"/>
    <property type="evidence" value="ECO:0007669"/>
    <property type="project" value="TreeGrafter"/>
</dbReference>
<dbReference type="AlphaFoldDB" id="A0A8H6G3S0"/>
<evidence type="ECO:0000256" key="3">
    <source>
        <dbReference type="SAM" id="MobiDB-lite"/>
    </source>
</evidence>
<dbReference type="GO" id="GO:0008017">
    <property type="term" value="F:microtubule binding"/>
    <property type="evidence" value="ECO:0007669"/>
    <property type="project" value="TreeGrafter"/>
</dbReference>
<dbReference type="GO" id="GO:0016020">
    <property type="term" value="C:membrane"/>
    <property type="evidence" value="ECO:0007669"/>
    <property type="project" value="TreeGrafter"/>
</dbReference>
<evidence type="ECO:0000259" key="4">
    <source>
        <dbReference type="PROSITE" id="PS51388"/>
    </source>
</evidence>
<dbReference type="PANTHER" id="PTHR11566:SF21">
    <property type="entry name" value="DYNAMIN RELATED PROTEIN 1, ISOFORM A"/>
    <property type="match status" value="1"/>
</dbReference>
<dbReference type="PROSITE" id="PS51388">
    <property type="entry name" value="GED"/>
    <property type="match status" value="1"/>
</dbReference>
<evidence type="ECO:0000313" key="7">
    <source>
        <dbReference type="Proteomes" id="UP000578531"/>
    </source>
</evidence>
<dbReference type="GO" id="GO:0005525">
    <property type="term" value="F:GTP binding"/>
    <property type="evidence" value="ECO:0007669"/>
    <property type="project" value="InterPro"/>
</dbReference>
<dbReference type="SUPFAM" id="SSF52540">
    <property type="entry name" value="P-loop containing nucleoside triphosphate hydrolases"/>
    <property type="match status" value="1"/>
</dbReference>
<name>A0A8H6G3S0_9LECA</name>
<keyword evidence="1" id="KW-0547">Nucleotide-binding</keyword>
<feature type="domain" description="GED" evidence="4">
    <location>
        <begin position="622"/>
        <end position="713"/>
    </location>
</feature>
<dbReference type="RefSeq" id="XP_037169245.1">
    <property type="nucleotide sequence ID" value="XM_037303523.1"/>
</dbReference>
<dbReference type="Proteomes" id="UP000578531">
    <property type="component" value="Unassembled WGS sequence"/>
</dbReference>
<accession>A0A8H6G3S0</accession>
<protein>
    <submittedName>
        <fullName evidence="6">Uncharacterized protein</fullName>
    </submittedName>
</protein>
<feature type="domain" description="Dynamin-type G" evidence="5">
    <location>
        <begin position="37"/>
        <end position="321"/>
    </location>
</feature>
<dbReference type="InterPro" id="IPR001401">
    <property type="entry name" value="Dynamin_GTPase"/>
</dbReference>
<comment type="caution">
    <text evidence="6">The sequence shown here is derived from an EMBL/GenBank/DDBJ whole genome shotgun (WGS) entry which is preliminary data.</text>
</comment>
<dbReference type="PROSITE" id="PS51718">
    <property type="entry name" value="G_DYNAMIN_2"/>
    <property type="match status" value="1"/>
</dbReference>
<dbReference type="GO" id="GO:0005874">
    <property type="term" value="C:microtubule"/>
    <property type="evidence" value="ECO:0007669"/>
    <property type="project" value="TreeGrafter"/>
</dbReference>
<dbReference type="PANTHER" id="PTHR11566">
    <property type="entry name" value="DYNAMIN"/>
    <property type="match status" value="1"/>
</dbReference>
<dbReference type="CDD" id="cd08771">
    <property type="entry name" value="DLP_1"/>
    <property type="match status" value="1"/>
</dbReference>
<dbReference type="GO" id="GO:0003924">
    <property type="term" value="F:GTPase activity"/>
    <property type="evidence" value="ECO:0007669"/>
    <property type="project" value="InterPro"/>
</dbReference>
<dbReference type="GeneID" id="59283258"/>
<dbReference type="GO" id="GO:0006897">
    <property type="term" value="P:endocytosis"/>
    <property type="evidence" value="ECO:0007669"/>
    <property type="project" value="TreeGrafter"/>
</dbReference>